<dbReference type="UniPathway" id="UPA01068">
    <property type="reaction ID" value="UER00298"/>
</dbReference>
<dbReference type="GO" id="GO:0005829">
    <property type="term" value="C:cytosol"/>
    <property type="evidence" value="ECO:0007669"/>
    <property type="project" value="TreeGrafter"/>
</dbReference>
<dbReference type="AlphaFoldDB" id="A0A8B7XM21"/>
<comment type="pathway">
    <text evidence="2">Cofactor metabolism; pyridoxal 5'-phosphate salvage; pyridoxine 5'-phosphate from pyridoxine: step 1/1.</text>
</comment>
<comment type="pathway">
    <text evidence="1">Cofactor metabolism; pyridoxal 5'-phosphate salvage; pyridoxamine 5'-phosphate from pyridoxamine: step 1/1.</text>
</comment>
<dbReference type="InterPro" id="IPR004625">
    <property type="entry name" value="PyrdxlKinase"/>
</dbReference>
<protein>
    <recommendedName>
        <fullName evidence="6">Pyridoxal kinase</fullName>
        <ecNumber evidence="5">2.7.1.35</ecNumber>
    </recommendedName>
    <alternativeName>
        <fullName evidence="11">Pyridoxine kinase</fullName>
    </alternativeName>
</protein>
<dbReference type="PANTHER" id="PTHR10534:SF2">
    <property type="entry name" value="PYRIDOXAL KINASE"/>
    <property type="match status" value="1"/>
</dbReference>
<evidence type="ECO:0000256" key="1">
    <source>
        <dbReference type="ARBA" id="ARBA00004750"/>
    </source>
</evidence>
<organism evidence="16 17">
    <name type="scientific">Acanthaster planci</name>
    <name type="common">Crown-of-thorns starfish</name>
    <dbReference type="NCBI Taxonomy" id="133434"/>
    <lineage>
        <taxon>Eukaryota</taxon>
        <taxon>Metazoa</taxon>
        <taxon>Echinodermata</taxon>
        <taxon>Eleutherozoa</taxon>
        <taxon>Asterozoa</taxon>
        <taxon>Asteroidea</taxon>
        <taxon>Valvatacea</taxon>
        <taxon>Valvatida</taxon>
        <taxon>Acanthasteridae</taxon>
        <taxon>Acanthaster</taxon>
    </lineage>
</organism>
<evidence type="ECO:0000256" key="2">
    <source>
        <dbReference type="ARBA" id="ARBA00004835"/>
    </source>
</evidence>
<comment type="pathway">
    <text evidence="3">Cofactor metabolism; pyridoxal 5'-phosphate salvage; pyridoxal 5'-phosphate from pyridoxal: step 1/1.</text>
</comment>
<comment type="catalytic activity">
    <reaction evidence="14">
        <text>pyridoxine + ATP = pyridoxine 5'-phosphate + ADP + H(+)</text>
        <dbReference type="Rhea" id="RHEA:25108"/>
        <dbReference type="ChEBI" id="CHEBI:15378"/>
        <dbReference type="ChEBI" id="CHEBI:16709"/>
        <dbReference type="ChEBI" id="CHEBI:30616"/>
        <dbReference type="ChEBI" id="CHEBI:58589"/>
        <dbReference type="ChEBI" id="CHEBI:456216"/>
        <dbReference type="EC" id="2.7.1.35"/>
    </reaction>
    <physiologicalReaction direction="left-to-right" evidence="14">
        <dbReference type="Rhea" id="RHEA:25109"/>
    </physiologicalReaction>
</comment>
<evidence type="ECO:0000256" key="3">
    <source>
        <dbReference type="ARBA" id="ARBA00005210"/>
    </source>
</evidence>
<sequence length="304" mass="33693">MSVVQPERRVLSIQSHVVSGYVGNKSATFPMQVHGYEVDTINSVQLCNHTGYKVFQGQVLNANELRCLSDGLKANDINHYSHLLTGYVGSKSFLKEVIEVVKELREKNPNIIYVCDPVMGDNGKFYVPEELLPIYRDDLLPLANMITPNQFEAELLSGQKITDEKSALEAMQVLHDKGIRTVVLSSMSTGSGTLVSYGTTVVDGKRTGCRVEYPAFDCQFTGTGDLFSALLLVWSHKYHNDLQLALEKTLSGMQAVLKRTLQSAQELAGPGNKPTPPQRELRMVQSKSDIEDPKLCIKATPLQF</sequence>
<dbReference type="InterPro" id="IPR029056">
    <property type="entry name" value="Ribokinase-like"/>
</dbReference>
<dbReference type="OMA" id="HTQYGQW"/>
<dbReference type="Proteomes" id="UP000694845">
    <property type="component" value="Unplaced"/>
</dbReference>
<dbReference type="PANTHER" id="PTHR10534">
    <property type="entry name" value="PYRIDOXAL KINASE"/>
    <property type="match status" value="1"/>
</dbReference>
<evidence type="ECO:0000256" key="11">
    <source>
        <dbReference type="ARBA" id="ARBA00032808"/>
    </source>
</evidence>
<evidence type="ECO:0000256" key="8">
    <source>
        <dbReference type="ARBA" id="ARBA00022741"/>
    </source>
</evidence>
<evidence type="ECO:0000256" key="5">
    <source>
        <dbReference type="ARBA" id="ARBA00012104"/>
    </source>
</evidence>
<keyword evidence="16" id="KW-1185">Reference proteome</keyword>
<dbReference type="SUPFAM" id="SSF53613">
    <property type="entry name" value="Ribokinase-like"/>
    <property type="match status" value="1"/>
</dbReference>
<evidence type="ECO:0000313" key="17">
    <source>
        <dbReference type="RefSeq" id="XP_022081864.1"/>
    </source>
</evidence>
<dbReference type="GO" id="GO:0005524">
    <property type="term" value="F:ATP binding"/>
    <property type="evidence" value="ECO:0007669"/>
    <property type="project" value="UniProtKB-KW"/>
</dbReference>
<name>A0A8B7XM21_ACAPL</name>
<dbReference type="Gene3D" id="3.40.1190.20">
    <property type="match status" value="1"/>
</dbReference>
<keyword evidence="9" id="KW-0418">Kinase</keyword>
<evidence type="ECO:0000256" key="6">
    <source>
        <dbReference type="ARBA" id="ARBA00018134"/>
    </source>
</evidence>
<dbReference type="NCBIfam" id="TIGR00687">
    <property type="entry name" value="pyridox_kin"/>
    <property type="match status" value="1"/>
</dbReference>
<feature type="domain" description="Pyridoxamine kinase/Phosphomethylpyrimidine kinase" evidence="15">
    <location>
        <begin position="95"/>
        <end position="262"/>
    </location>
</feature>
<evidence type="ECO:0000256" key="14">
    <source>
        <dbReference type="ARBA" id="ARBA00048524"/>
    </source>
</evidence>
<dbReference type="InterPro" id="IPR013749">
    <property type="entry name" value="PM/HMP-P_kinase-1"/>
</dbReference>
<dbReference type="OrthoDB" id="2104723at2759"/>
<keyword evidence="7" id="KW-0808">Transferase</keyword>
<dbReference type="KEGG" id="aplc:110974491"/>
<dbReference type="GeneID" id="110974491"/>
<dbReference type="Pfam" id="PF08543">
    <property type="entry name" value="Phos_pyr_kin"/>
    <property type="match status" value="1"/>
</dbReference>
<evidence type="ECO:0000256" key="9">
    <source>
        <dbReference type="ARBA" id="ARBA00022777"/>
    </source>
</evidence>
<gene>
    <name evidence="17" type="primary">LOC110974491</name>
</gene>
<evidence type="ECO:0000256" key="10">
    <source>
        <dbReference type="ARBA" id="ARBA00022840"/>
    </source>
</evidence>
<dbReference type="GO" id="GO:0008478">
    <property type="term" value="F:pyridoxal kinase activity"/>
    <property type="evidence" value="ECO:0007669"/>
    <property type="project" value="UniProtKB-EC"/>
</dbReference>
<dbReference type="CDD" id="cd01173">
    <property type="entry name" value="pyridoxal_pyridoxamine_kinase"/>
    <property type="match status" value="1"/>
</dbReference>
<comment type="similarity">
    <text evidence="4">Belongs to the pyridoxine kinase family.</text>
</comment>
<comment type="catalytic activity">
    <reaction evidence="12">
        <text>pyridoxamine + ATP = pyridoxamine 5'-phosphate + ADP + H(+)</text>
        <dbReference type="Rhea" id="RHEA:25104"/>
        <dbReference type="ChEBI" id="CHEBI:15378"/>
        <dbReference type="ChEBI" id="CHEBI:30616"/>
        <dbReference type="ChEBI" id="CHEBI:57761"/>
        <dbReference type="ChEBI" id="CHEBI:58451"/>
        <dbReference type="ChEBI" id="CHEBI:456216"/>
        <dbReference type="EC" id="2.7.1.35"/>
    </reaction>
    <physiologicalReaction direction="left-to-right" evidence="12">
        <dbReference type="Rhea" id="RHEA:25105"/>
    </physiologicalReaction>
</comment>
<evidence type="ECO:0000256" key="13">
    <source>
        <dbReference type="ARBA" id="ARBA00047377"/>
    </source>
</evidence>
<comment type="catalytic activity">
    <reaction evidence="13">
        <text>pyridoxal + ATP = pyridoxal 5'-phosphate + ADP + H(+)</text>
        <dbReference type="Rhea" id="RHEA:10224"/>
        <dbReference type="ChEBI" id="CHEBI:15378"/>
        <dbReference type="ChEBI" id="CHEBI:17310"/>
        <dbReference type="ChEBI" id="CHEBI:30616"/>
        <dbReference type="ChEBI" id="CHEBI:456216"/>
        <dbReference type="ChEBI" id="CHEBI:597326"/>
        <dbReference type="EC" id="2.7.1.35"/>
    </reaction>
    <physiologicalReaction direction="left-to-right" evidence="13">
        <dbReference type="Rhea" id="RHEA:10225"/>
    </physiologicalReaction>
</comment>
<evidence type="ECO:0000256" key="7">
    <source>
        <dbReference type="ARBA" id="ARBA00022679"/>
    </source>
</evidence>
<dbReference type="EC" id="2.7.1.35" evidence="5"/>
<dbReference type="GO" id="GO:0009443">
    <property type="term" value="P:pyridoxal 5'-phosphate salvage"/>
    <property type="evidence" value="ECO:0007669"/>
    <property type="project" value="InterPro"/>
</dbReference>
<evidence type="ECO:0000256" key="4">
    <source>
        <dbReference type="ARBA" id="ARBA00008805"/>
    </source>
</evidence>
<evidence type="ECO:0000259" key="15">
    <source>
        <dbReference type="Pfam" id="PF08543"/>
    </source>
</evidence>
<keyword evidence="8" id="KW-0547">Nucleotide-binding</keyword>
<dbReference type="RefSeq" id="XP_022081864.1">
    <property type="nucleotide sequence ID" value="XM_022226172.1"/>
</dbReference>
<keyword evidence="10" id="KW-0067">ATP-binding</keyword>
<accession>A0A8B7XM21</accession>
<proteinExistence type="inferred from homology"/>
<reference evidence="17" key="1">
    <citation type="submission" date="2025-08" db="UniProtKB">
        <authorList>
            <consortium name="RefSeq"/>
        </authorList>
    </citation>
    <scope>IDENTIFICATION</scope>
</reference>
<evidence type="ECO:0000313" key="16">
    <source>
        <dbReference type="Proteomes" id="UP000694845"/>
    </source>
</evidence>
<evidence type="ECO:0000256" key="12">
    <source>
        <dbReference type="ARBA" id="ARBA00047310"/>
    </source>
</evidence>